<evidence type="ECO:0000256" key="4">
    <source>
        <dbReference type="ARBA" id="ARBA00022475"/>
    </source>
</evidence>
<organism evidence="9 10">
    <name type="scientific">Knufia fluminis</name>
    <dbReference type="NCBI Taxonomy" id="191047"/>
    <lineage>
        <taxon>Eukaryota</taxon>
        <taxon>Fungi</taxon>
        <taxon>Dikarya</taxon>
        <taxon>Ascomycota</taxon>
        <taxon>Pezizomycotina</taxon>
        <taxon>Eurotiomycetes</taxon>
        <taxon>Chaetothyriomycetidae</taxon>
        <taxon>Chaetothyriales</taxon>
        <taxon>Trichomeriaceae</taxon>
        <taxon>Knufia</taxon>
    </lineage>
</organism>
<feature type="transmembrane region" description="Helical" evidence="8">
    <location>
        <begin position="271"/>
        <end position="291"/>
    </location>
</feature>
<evidence type="ECO:0000256" key="6">
    <source>
        <dbReference type="ARBA" id="ARBA00022989"/>
    </source>
</evidence>
<evidence type="ECO:0000313" key="10">
    <source>
        <dbReference type="Proteomes" id="UP001316803"/>
    </source>
</evidence>
<keyword evidence="3" id="KW-0813">Transport</keyword>
<keyword evidence="6 8" id="KW-1133">Transmembrane helix</keyword>
<dbReference type="InterPro" id="IPR038665">
    <property type="entry name" value="Voltage-dep_anion_channel_sf"/>
</dbReference>
<evidence type="ECO:0000256" key="5">
    <source>
        <dbReference type="ARBA" id="ARBA00022692"/>
    </source>
</evidence>
<keyword evidence="5 8" id="KW-0812">Transmembrane</keyword>
<evidence type="ECO:0000256" key="3">
    <source>
        <dbReference type="ARBA" id="ARBA00022448"/>
    </source>
</evidence>
<keyword evidence="10" id="KW-1185">Reference proteome</keyword>
<dbReference type="Gene3D" id="1.50.10.150">
    <property type="entry name" value="Voltage-dependent anion channel"/>
    <property type="match status" value="1"/>
</dbReference>
<evidence type="ECO:0000256" key="2">
    <source>
        <dbReference type="ARBA" id="ARBA00008566"/>
    </source>
</evidence>
<comment type="subcellular location">
    <subcellularLocation>
        <location evidence="1">Cell membrane</location>
        <topology evidence="1">Multi-pass membrane protein</topology>
    </subcellularLocation>
</comment>
<gene>
    <name evidence="9" type="ORF">OHC33_004069</name>
</gene>
<dbReference type="GO" id="GO:0000319">
    <property type="term" value="F:sulfite transmembrane transporter activity"/>
    <property type="evidence" value="ECO:0007669"/>
    <property type="project" value="TreeGrafter"/>
</dbReference>
<feature type="transmembrane region" description="Helical" evidence="8">
    <location>
        <begin position="242"/>
        <end position="259"/>
    </location>
</feature>
<reference evidence="9 10" key="1">
    <citation type="submission" date="2022-12" db="EMBL/GenBank/DDBJ databases">
        <title>Genomic features and morphological characterization of a novel Knufia sp. strain isolated from spacecraft assembly facility.</title>
        <authorList>
            <person name="Teixeira M."/>
            <person name="Chander A.M."/>
            <person name="Stajich J.E."/>
            <person name="Venkateswaran K."/>
        </authorList>
    </citation>
    <scope>NUCLEOTIDE SEQUENCE [LARGE SCALE GENOMIC DNA]</scope>
    <source>
        <strain evidence="9 10">FJI-L2-BK-P2</strain>
    </source>
</reference>
<evidence type="ECO:0000256" key="8">
    <source>
        <dbReference type="SAM" id="Phobius"/>
    </source>
</evidence>
<feature type="transmembrane region" description="Helical" evidence="8">
    <location>
        <begin position="78"/>
        <end position="101"/>
    </location>
</feature>
<dbReference type="PANTHER" id="PTHR31686:SF3">
    <property type="entry name" value="ACID TRANSPORT PROTEIN, PUTATIVE (AFU_ORTHOLOGUE AFUA_4G09410)-RELATED"/>
    <property type="match status" value="1"/>
</dbReference>
<dbReference type="InterPro" id="IPR004695">
    <property type="entry name" value="SLAC1/Mae1/Ssu1/TehA"/>
</dbReference>
<proteinExistence type="inferred from homology"/>
<name>A0AAN8I974_9EURO</name>
<evidence type="ECO:0000256" key="1">
    <source>
        <dbReference type="ARBA" id="ARBA00004651"/>
    </source>
</evidence>
<feature type="transmembrane region" description="Helical" evidence="8">
    <location>
        <begin position="45"/>
        <end position="66"/>
    </location>
</feature>
<dbReference type="InterPro" id="IPR051629">
    <property type="entry name" value="Sulfite_efflux_TDT"/>
</dbReference>
<dbReference type="GO" id="GO:0005886">
    <property type="term" value="C:plasma membrane"/>
    <property type="evidence" value="ECO:0007669"/>
    <property type="project" value="UniProtKB-SubCell"/>
</dbReference>
<feature type="transmembrane region" description="Helical" evidence="8">
    <location>
        <begin position="208"/>
        <end position="230"/>
    </location>
</feature>
<feature type="transmembrane region" description="Helical" evidence="8">
    <location>
        <begin position="7"/>
        <end position="25"/>
    </location>
</feature>
<dbReference type="EMBL" id="JAKLMC020000007">
    <property type="protein sequence ID" value="KAK5955386.1"/>
    <property type="molecule type" value="Genomic_DNA"/>
</dbReference>
<comment type="caution">
    <text evidence="9">The sequence shown here is derived from an EMBL/GenBank/DDBJ whole genome shotgun (WGS) entry which is preliminary data.</text>
</comment>
<accession>A0AAN8I974</accession>
<evidence type="ECO:0008006" key="11">
    <source>
        <dbReference type="Google" id="ProtNLM"/>
    </source>
</evidence>
<evidence type="ECO:0000313" key="9">
    <source>
        <dbReference type="EMBL" id="KAK5955386.1"/>
    </source>
</evidence>
<dbReference type="AlphaFoldDB" id="A0AAN8I974"/>
<sequence length="331" mass="36145">MSDPDELGAYAIAPIALMTIGSLTITQVSEGPWGGHAFTLVGYVLWWIGVAWVFLTAVVVLAVLFYTGNQVDRVMTPILFMAPVGLATAGAEAGLITIYGYEMSARLAVPQLIVGYFAVGVAFFMAVLLYTVYFHRLLSSGWPVAAKRAGLFILIGPCGQLSTALQLLGESASEYMRFAQYKPSSVRPAQYGTFWRQETADAMNGAGLLLALLLLGFDYLWLCYAIIGVVDVFIKKHPSYSLTWWSVVFPTVTLTTAWLELASSMDSPTFRALVCALTVFIAAAYLINLGFTLRGVFNGSLIFGQTQEEIEDGMMKKAQDEMAAKRKKEDV</sequence>
<protein>
    <recommendedName>
        <fullName evidence="11">C4-dicarboxylate transporter/malic acid transport protein</fullName>
    </recommendedName>
</protein>
<dbReference type="PANTHER" id="PTHR31686">
    <property type="match status" value="1"/>
</dbReference>
<feature type="transmembrane region" description="Helical" evidence="8">
    <location>
        <begin position="149"/>
        <end position="168"/>
    </location>
</feature>
<comment type="similarity">
    <text evidence="2">Belongs to the tellurite-resistance/dicarboxylate transporter (TDT) family.</text>
</comment>
<evidence type="ECO:0000256" key="7">
    <source>
        <dbReference type="ARBA" id="ARBA00023136"/>
    </source>
</evidence>
<feature type="transmembrane region" description="Helical" evidence="8">
    <location>
        <begin position="113"/>
        <end position="137"/>
    </location>
</feature>
<dbReference type="Pfam" id="PF03595">
    <property type="entry name" value="SLAC1"/>
    <property type="match status" value="1"/>
</dbReference>
<keyword evidence="4" id="KW-1003">Cell membrane</keyword>
<keyword evidence="7 8" id="KW-0472">Membrane</keyword>
<dbReference type="Proteomes" id="UP001316803">
    <property type="component" value="Unassembled WGS sequence"/>
</dbReference>